<dbReference type="AlphaFoldDB" id="A0A8H4RU82"/>
<evidence type="ECO:0000313" key="3">
    <source>
        <dbReference type="Proteomes" id="UP000566819"/>
    </source>
</evidence>
<feature type="compositionally biased region" description="Polar residues" evidence="1">
    <location>
        <begin position="214"/>
        <end position="231"/>
    </location>
</feature>
<dbReference type="InterPro" id="IPR022190">
    <property type="entry name" value="DUF3716"/>
</dbReference>
<name>A0A8H4RU82_9HELO</name>
<reference evidence="2 3" key="1">
    <citation type="submission" date="2020-03" db="EMBL/GenBank/DDBJ databases">
        <title>Draft Genome Sequence of Cudoniella acicularis.</title>
        <authorList>
            <person name="Buettner E."/>
            <person name="Kellner H."/>
        </authorList>
    </citation>
    <scope>NUCLEOTIDE SEQUENCE [LARGE SCALE GENOMIC DNA]</scope>
    <source>
        <strain evidence="2 3">DSM 108380</strain>
    </source>
</reference>
<feature type="region of interest" description="Disordered" evidence="1">
    <location>
        <begin position="212"/>
        <end position="272"/>
    </location>
</feature>
<proteinExistence type="predicted"/>
<protein>
    <submittedName>
        <fullName evidence="2">Uncharacterized protein</fullName>
    </submittedName>
</protein>
<feature type="region of interest" description="Disordered" evidence="1">
    <location>
        <begin position="109"/>
        <end position="128"/>
    </location>
</feature>
<organism evidence="2 3">
    <name type="scientific">Cudoniella acicularis</name>
    <dbReference type="NCBI Taxonomy" id="354080"/>
    <lineage>
        <taxon>Eukaryota</taxon>
        <taxon>Fungi</taxon>
        <taxon>Dikarya</taxon>
        <taxon>Ascomycota</taxon>
        <taxon>Pezizomycotina</taxon>
        <taxon>Leotiomycetes</taxon>
        <taxon>Helotiales</taxon>
        <taxon>Tricladiaceae</taxon>
        <taxon>Cudoniella</taxon>
    </lineage>
</organism>
<evidence type="ECO:0000313" key="2">
    <source>
        <dbReference type="EMBL" id="KAF4635049.1"/>
    </source>
</evidence>
<dbReference type="Pfam" id="PF12511">
    <property type="entry name" value="DUF3716"/>
    <property type="match status" value="1"/>
</dbReference>
<evidence type="ECO:0000256" key="1">
    <source>
        <dbReference type="SAM" id="MobiDB-lite"/>
    </source>
</evidence>
<accession>A0A8H4RU82</accession>
<gene>
    <name evidence="2" type="ORF">G7Y89_g3047</name>
</gene>
<dbReference type="Proteomes" id="UP000566819">
    <property type="component" value="Unassembled WGS sequence"/>
</dbReference>
<keyword evidence="3" id="KW-1185">Reference proteome</keyword>
<comment type="caution">
    <text evidence="2">The sequence shown here is derived from an EMBL/GenBank/DDBJ whole genome shotgun (WGS) entry which is preliminary data.</text>
</comment>
<dbReference type="OrthoDB" id="3589576at2759"/>
<sequence length="420" mass="46135">MLIGMDKVDTRLPEHIAFPRRELLTRASHSSNMPPSLVEEEEYHGDTIIVKGEYDLTRPSSPEGSMSEELLEPLVNHLLAQITPQHLESPEPLEEDILPSHLNNNSFNTARLDHPTHRAPKSRQRPNNLTMEERLQQMPEKRALPWRPGVEAGAENETGGESRRKQISCANGRGKFSVCVALEGFFKGACASCQLSGRPNRCSIKVNDDVAESSPLNTPSGGGASLNNIQPAPTPQPLSDGPKAKRRRTDTVPEWESQRPQWEQELGDSQARQQMKDIVQRPWATVNPQISTQTPPILMNGGNGTRSVPPSAIERQTPMTTPMGTPMGWATVNQPSPVPGAQMFGSGADSNGTSYQNTLEQGRREETVGNEEGSVALIDTLPKHKQRQVYGLVSGLQGGIEHLQRELDSLKKALGIDDED</sequence>
<feature type="region of interest" description="Disordered" evidence="1">
    <location>
        <begin position="141"/>
        <end position="165"/>
    </location>
</feature>
<dbReference type="EMBL" id="JAAMPI010000144">
    <property type="protein sequence ID" value="KAF4635049.1"/>
    <property type="molecule type" value="Genomic_DNA"/>
</dbReference>